<accession>A0A7R8ZFF6</accession>
<name>A0A7R8ZFF6_TIMDO</name>
<protein>
    <submittedName>
        <fullName evidence="1">Uncharacterized protein</fullName>
    </submittedName>
</protein>
<gene>
    <name evidence="1" type="ORF">TDIB3V08_LOCUS11787</name>
</gene>
<proteinExistence type="predicted"/>
<reference evidence="1" key="1">
    <citation type="submission" date="2020-11" db="EMBL/GenBank/DDBJ databases">
        <authorList>
            <person name="Tran Van P."/>
        </authorList>
    </citation>
    <scope>NUCLEOTIDE SEQUENCE</scope>
</reference>
<organism evidence="1">
    <name type="scientific">Timema douglasi</name>
    <name type="common">Walking stick</name>
    <dbReference type="NCBI Taxonomy" id="61478"/>
    <lineage>
        <taxon>Eukaryota</taxon>
        <taxon>Metazoa</taxon>
        <taxon>Ecdysozoa</taxon>
        <taxon>Arthropoda</taxon>
        <taxon>Hexapoda</taxon>
        <taxon>Insecta</taxon>
        <taxon>Pterygota</taxon>
        <taxon>Neoptera</taxon>
        <taxon>Polyneoptera</taxon>
        <taxon>Phasmatodea</taxon>
        <taxon>Timematodea</taxon>
        <taxon>Timematoidea</taxon>
        <taxon>Timematidae</taxon>
        <taxon>Timema</taxon>
    </lineage>
</organism>
<dbReference type="AlphaFoldDB" id="A0A7R8ZFF6"/>
<sequence>MPMDRVSVRCYTSSQLITPIMLSYGVARNDQQEKWKQQNTQNLEYSCHARHHSQLKL</sequence>
<dbReference type="EMBL" id="OA576105">
    <property type="protein sequence ID" value="CAD7205637.1"/>
    <property type="molecule type" value="Genomic_DNA"/>
</dbReference>
<evidence type="ECO:0000313" key="1">
    <source>
        <dbReference type="EMBL" id="CAD7205637.1"/>
    </source>
</evidence>